<name>A0A2Z2PWK8_AGRTU</name>
<evidence type="ECO:0000256" key="1">
    <source>
        <dbReference type="SAM" id="MobiDB-lite"/>
    </source>
</evidence>
<dbReference type="EMBL" id="KY000047">
    <property type="protein sequence ID" value="ASK44686.1"/>
    <property type="molecule type" value="Genomic_DNA"/>
</dbReference>
<proteinExistence type="predicted"/>
<accession>A0A2Z2PWK8</accession>
<reference evidence="3" key="1">
    <citation type="submission" date="2016-10" db="EMBL/GenBank/DDBJ databases">
        <title>Agrobacterium Ti plasmids: Classification based on T-DNA and Vir regions organization.</title>
        <authorList>
            <person name="Nabi N."/>
            <person name="Vial L."/>
            <person name="Ben Hafsa A."/>
            <person name="Chapulliot D."/>
            <person name="Berard A."/>
            <person name="Chauveau A."/>
            <person name="Le Paslier M.-C."/>
            <person name="Harzallah Skhiri F."/>
            <person name="Brunel D."/>
            <person name="Nesme X."/>
            <person name="Chaouachi M."/>
        </authorList>
    </citation>
    <scope>NUCLEOTIDE SEQUENCE</scope>
    <source>
        <strain evidence="3">CFBP2516</strain>
        <plasmid evidence="3">pTi_CFBP2516</plasmid>
    </source>
</reference>
<feature type="domain" description="IrrE N-terminal-like" evidence="2">
    <location>
        <begin position="66"/>
        <end position="135"/>
    </location>
</feature>
<evidence type="ECO:0000313" key="3">
    <source>
        <dbReference type="EMBL" id="ASK44686.1"/>
    </source>
</evidence>
<feature type="compositionally biased region" description="Acidic residues" evidence="1">
    <location>
        <begin position="272"/>
        <end position="282"/>
    </location>
</feature>
<dbReference type="InterPro" id="IPR010359">
    <property type="entry name" value="IrrE_HExxH"/>
</dbReference>
<dbReference type="PANTHER" id="PTHR43236">
    <property type="entry name" value="ANTITOXIN HIGA1"/>
    <property type="match status" value="1"/>
</dbReference>
<dbReference type="Pfam" id="PF06114">
    <property type="entry name" value="Peptidase_M78"/>
    <property type="match status" value="1"/>
</dbReference>
<sequence>MSKVFSLKMARQRAEALLKEEELLSLPVDPFAIAASRDIMVEGKPETVDGVSGMLLRHGNDFGIVYATHIRSEGFQRFSVAHELGHYFLPGHVDQVIQNGIHVSRGGFVTNDPYELEADHFAAGLLMPEQPFRKEIDCREPGLAAIEAVADLCIASRTAAAIRYAEVGDAATAVIMSTGGVIDYCFMSEAMKSLPKLDWLRKGIKLPLGTVTATLAADPRRVAAGERVKDEIDVREWLGGPTRETVKEESLGLGAYGKVLTVLTSTKIGQELEPDEEDEQQELIESWTPRFKR</sequence>
<evidence type="ECO:0000259" key="2">
    <source>
        <dbReference type="Pfam" id="PF06114"/>
    </source>
</evidence>
<keyword evidence="3" id="KW-0614">Plasmid</keyword>
<dbReference type="InterPro" id="IPR052345">
    <property type="entry name" value="Rad_response_metalloprotease"/>
</dbReference>
<protein>
    <recommendedName>
        <fullName evidence="2">IrrE N-terminal-like domain-containing protein</fullName>
    </recommendedName>
</protein>
<dbReference type="AlphaFoldDB" id="A0A2Z2PWK8"/>
<dbReference type="PANTHER" id="PTHR43236:SF2">
    <property type="entry name" value="BLL0069 PROTEIN"/>
    <property type="match status" value="1"/>
</dbReference>
<dbReference type="Gene3D" id="1.10.10.2910">
    <property type="match status" value="1"/>
</dbReference>
<geneLocation type="plasmid" evidence="3">
    <name>pTi_CFBP2516</name>
</geneLocation>
<dbReference type="RefSeq" id="WP_172691321.1">
    <property type="nucleotide sequence ID" value="NZ_KY000047.1"/>
</dbReference>
<feature type="region of interest" description="Disordered" evidence="1">
    <location>
        <begin position="270"/>
        <end position="293"/>
    </location>
</feature>
<organism evidence="3">
    <name type="scientific">Agrobacterium tumefaciens</name>
    <dbReference type="NCBI Taxonomy" id="358"/>
    <lineage>
        <taxon>Bacteria</taxon>
        <taxon>Pseudomonadati</taxon>
        <taxon>Pseudomonadota</taxon>
        <taxon>Alphaproteobacteria</taxon>
        <taxon>Hyphomicrobiales</taxon>
        <taxon>Rhizobiaceae</taxon>
        <taxon>Rhizobium/Agrobacterium group</taxon>
        <taxon>Agrobacterium</taxon>
        <taxon>Agrobacterium tumefaciens complex</taxon>
    </lineage>
</organism>